<feature type="binding site" evidence="10">
    <location>
        <begin position="199"/>
        <end position="200"/>
    </location>
    <ligand>
        <name>NADP(+)</name>
        <dbReference type="ChEBI" id="CHEBI:58349"/>
    </ligand>
</feature>
<dbReference type="SUPFAM" id="SSF51971">
    <property type="entry name" value="Nucleotide-binding domain"/>
    <property type="match status" value="2"/>
</dbReference>
<comment type="catalytic activity">
    <reaction evidence="8">
        <text>2 reduced [2Fe-2S]-[ferredoxin] + NADP(+) + H(+) = 2 oxidized [2Fe-2S]-[ferredoxin] + NADPH</text>
        <dbReference type="Rhea" id="RHEA:20125"/>
        <dbReference type="Rhea" id="RHEA-COMP:10000"/>
        <dbReference type="Rhea" id="RHEA-COMP:10001"/>
        <dbReference type="ChEBI" id="CHEBI:15378"/>
        <dbReference type="ChEBI" id="CHEBI:33737"/>
        <dbReference type="ChEBI" id="CHEBI:33738"/>
        <dbReference type="ChEBI" id="CHEBI:57783"/>
        <dbReference type="ChEBI" id="CHEBI:58349"/>
        <dbReference type="EC" id="1.18.1.2"/>
    </reaction>
</comment>
<dbReference type="Proteomes" id="UP001165136">
    <property type="component" value="Unassembled WGS sequence"/>
</dbReference>
<feature type="binding site" evidence="9">
    <location>
        <position position="84"/>
    </location>
    <ligand>
        <name>FAD</name>
        <dbReference type="ChEBI" id="CHEBI:57692"/>
    </ligand>
</feature>
<dbReference type="AlphaFoldDB" id="A0A9W6R3R9"/>
<dbReference type="PIRSF" id="PIRSF000362">
    <property type="entry name" value="FNR"/>
    <property type="match status" value="1"/>
</dbReference>
<comment type="similarity">
    <text evidence="2">Belongs to the ferredoxin--NADP reductase type 1 family.</text>
</comment>
<keyword evidence="5 9" id="KW-0274">FAD</keyword>
<evidence type="ECO:0000313" key="12">
    <source>
        <dbReference type="EMBL" id="GLY67830.1"/>
    </source>
</evidence>
<feature type="binding site" evidence="9">
    <location>
        <position position="357"/>
    </location>
    <ligand>
        <name>FAD</name>
        <dbReference type="ChEBI" id="CHEBI:57692"/>
    </ligand>
</feature>
<evidence type="ECO:0000256" key="3">
    <source>
        <dbReference type="ARBA" id="ARBA00013223"/>
    </source>
</evidence>
<dbReference type="Gene3D" id="3.40.50.720">
    <property type="entry name" value="NAD(P)-binding Rossmann-like Domain"/>
    <property type="match status" value="1"/>
</dbReference>
<dbReference type="RefSeq" id="WP_285488016.1">
    <property type="nucleotide sequence ID" value="NZ_BSTI01000009.1"/>
</dbReference>
<comment type="caution">
    <text evidence="12">The sequence shown here is derived from an EMBL/GenBank/DDBJ whole genome shotgun (WGS) entry which is preliminary data.</text>
</comment>
<name>A0A9W6R3R9_9PSEU</name>
<feature type="binding site" evidence="10">
    <location>
        <position position="211"/>
    </location>
    <ligand>
        <name>NADP(+)</name>
        <dbReference type="ChEBI" id="CHEBI:58349"/>
    </ligand>
</feature>
<dbReference type="EC" id="1.18.1.2" evidence="3"/>
<dbReference type="PANTHER" id="PTHR48467">
    <property type="entry name" value="GLUTAMATE SYNTHASE 1 [NADH], CHLOROPLASTIC-LIKE"/>
    <property type="match status" value="1"/>
</dbReference>
<evidence type="ECO:0000256" key="9">
    <source>
        <dbReference type="PIRSR" id="PIRSR000362-1"/>
    </source>
</evidence>
<evidence type="ECO:0000256" key="1">
    <source>
        <dbReference type="ARBA" id="ARBA00001974"/>
    </source>
</evidence>
<feature type="domain" description="FAD/NAD(P)-binding" evidence="11">
    <location>
        <begin position="9"/>
        <end position="233"/>
    </location>
</feature>
<evidence type="ECO:0000256" key="10">
    <source>
        <dbReference type="PIRSR" id="PIRSR000362-2"/>
    </source>
</evidence>
<feature type="binding site" evidence="10">
    <location>
        <position position="364"/>
    </location>
    <ligand>
        <name>NADP(+)</name>
        <dbReference type="ChEBI" id="CHEBI:58349"/>
    </ligand>
</feature>
<dbReference type="PANTHER" id="PTHR48467:SF1">
    <property type="entry name" value="GLUTAMATE SYNTHASE 1 [NADH], CHLOROPLASTIC-LIKE"/>
    <property type="match status" value="1"/>
</dbReference>
<dbReference type="PRINTS" id="PR00419">
    <property type="entry name" value="ADXRDTASE"/>
</dbReference>
<dbReference type="Gene3D" id="3.50.50.60">
    <property type="entry name" value="FAD/NAD(P)-binding domain"/>
    <property type="match status" value="1"/>
</dbReference>
<comment type="cofactor">
    <cofactor evidence="1 9">
        <name>FAD</name>
        <dbReference type="ChEBI" id="CHEBI:57692"/>
    </cofactor>
</comment>
<gene>
    <name evidence="12" type="primary">fprA</name>
    <name evidence="12" type="ORF">Atai01_44490</name>
</gene>
<keyword evidence="13" id="KW-1185">Reference proteome</keyword>
<dbReference type="InterPro" id="IPR036188">
    <property type="entry name" value="FAD/NAD-bd_sf"/>
</dbReference>
<dbReference type="InterPro" id="IPR023753">
    <property type="entry name" value="FAD/NAD-binding_dom"/>
</dbReference>
<keyword evidence="7" id="KW-0560">Oxidoreductase</keyword>
<evidence type="ECO:0000256" key="5">
    <source>
        <dbReference type="ARBA" id="ARBA00022827"/>
    </source>
</evidence>
<feature type="binding site" evidence="9">
    <location>
        <position position="18"/>
    </location>
    <ligand>
        <name>FAD</name>
        <dbReference type="ChEBI" id="CHEBI:57692"/>
    </ligand>
</feature>
<accession>A0A9W6R3R9</accession>
<keyword evidence="6 10" id="KW-0521">NADP</keyword>
<feature type="binding site" evidence="9">
    <location>
        <position position="48"/>
    </location>
    <ligand>
        <name>FAD</name>
        <dbReference type="ChEBI" id="CHEBI:57692"/>
    </ligand>
</feature>
<evidence type="ECO:0000259" key="11">
    <source>
        <dbReference type="Pfam" id="PF07992"/>
    </source>
</evidence>
<evidence type="ECO:0000313" key="13">
    <source>
        <dbReference type="Proteomes" id="UP001165136"/>
    </source>
</evidence>
<sequence length="456" mass="49616">MAASEDPLSVAIVGSGPSGFYAAGALLDQDRVDVRIDMYERLPTPWGLVRSGVAPDHPKIKSVSSVYARIAAHESFRFFGNVDVGGDVTREELTSRYDAVIYAVGTEGERKLGIPGEDLPGSVAAADFVRWYNGHPDFSHLSYDLSCERAVVIGNGNVALDVARILCSPVDRLARTDIADHALEALRHSEIREVMVVGRRGAAQASFTTPELRELPEFTESGVDVHPGEVAETPGEDGLPRVVQRNLKVLREYAASAPEPGRRHITLRFQRSPVELRGAGRVEQLVLGRNELLTGDDGRISARDTGEREVVETGLVLRAVGYRGVPLPGLPFDERRAIIPNEQGKVAGGEREYVVGWIKRGPTGIIGTNKKDAAETVRRLLTDLDSGELRRHGGDDPAAIEKWLAERQPGLVTEQGWQLIDAAERAAGEPHGRPRVKLCSHDELLRIALNPDDAEG</sequence>
<proteinExistence type="inferred from homology"/>
<evidence type="ECO:0000256" key="7">
    <source>
        <dbReference type="ARBA" id="ARBA00023002"/>
    </source>
</evidence>
<evidence type="ECO:0000256" key="4">
    <source>
        <dbReference type="ARBA" id="ARBA00022630"/>
    </source>
</evidence>
<dbReference type="EMBL" id="BSTI01000009">
    <property type="protein sequence ID" value="GLY67830.1"/>
    <property type="molecule type" value="Genomic_DNA"/>
</dbReference>
<dbReference type="Pfam" id="PF07992">
    <property type="entry name" value="Pyr_redox_2"/>
    <property type="match status" value="1"/>
</dbReference>
<evidence type="ECO:0000256" key="6">
    <source>
        <dbReference type="ARBA" id="ARBA00022857"/>
    </source>
</evidence>
<organism evidence="12 13">
    <name type="scientific">Amycolatopsis taiwanensis</name>
    <dbReference type="NCBI Taxonomy" id="342230"/>
    <lineage>
        <taxon>Bacteria</taxon>
        <taxon>Bacillati</taxon>
        <taxon>Actinomycetota</taxon>
        <taxon>Actinomycetes</taxon>
        <taxon>Pseudonocardiales</taxon>
        <taxon>Pseudonocardiaceae</taxon>
        <taxon>Amycolatopsis</taxon>
    </lineage>
</organism>
<evidence type="ECO:0000256" key="8">
    <source>
        <dbReference type="ARBA" id="ARBA00047776"/>
    </source>
</evidence>
<feature type="binding site" evidence="10">
    <location>
        <begin position="155"/>
        <end position="158"/>
    </location>
    <ligand>
        <name>NADP(+)</name>
        <dbReference type="ChEBI" id="CHEBI:58349"/>
    </ligand>
</feature>
<dbReference type="InterPro" id="IPR055275">
    <property type="entry name" value="Ferredox_Rdtase"/>
</dbReference>
<protein>
    <recommendedName>
        <fullName evidence="3">ferredoxin--NADP(+) reductase</fullName>
        <ecNumber evidence="3">1.18.1.2</ecNumber>
    </recommendedName>
</protein>
<reference evidence="12" key="1">
    <citation type="submission" date="2023-03" db="EMBL/GenBank/DDBJ databases">
        <title>Amycolatopsis taiwanensis NBRC 103393.</title>
        <authorList>
            <person name="Ichikawa N."/>
            <person name="Sato H."/>
            <person name="Tonouchi N."/>
        </authorList>
    </citation>
    <scope>NUCLEOTIDE SEQUENCE</scope>
    <source>
        <strain evidence="12">NBRC 103393</strain>
    </source>
</reference>
<evidence type="ECO:0000256" key="2">
    <source>
        <dbReference type="ARBA" id="ARBA00008312"/>
    </source>
</evidence>
<keyword evidence="4" id="KW-0285">Flavoprotein</keyword>
<dbReference type="InterPro" id="IPR021163">
    <property type="entry name" value="Ferredox_Rdtase_adrenod"/>
</dbReference>
<feature type="binding site" evidence="9">
    <location>
        <position position="40"/>
    </location>
    <ligand>
        <name>FAD</name>
        <dbReference type="ChEBI" id="CHEBI:57692"/>
    </ligand>
</feature>
<dbReference type="GO" id="GO:0004324">
    <property type="term" value="F:ferredoxin-NADP+ reductase activity"/>
    <property type="evidence" value="ECO:0007669"/>
    <property type="project" value="UniProtKB-EC"/>
</dbReference>
<feature type="binding site" evidence="9">
    <location>
        <begin position="364"/>
        <end position="366"/>
    </location>
    <ligand>
        <name>FAD</name>
        <dbReference type="ChEBI" id="CHEBI:57692"/>
    </ligand>
</feature>